<dbReference type="EMBL" id="UYRS01019336">
    <property type="protein sequence ID" value="VDK44740.1"/>
    <property type="molecule type" value="Genomic_DNA"/>
</dbReference>
<proteinExistence type="predicted"/>
<feature type="region of interest" description="Disordered" evidence="2">
    <location>
        <begin position="1411"/>
        <end position="1430"/>
    </location>
</feature>
<dbReference type="PANTHER" id="PTHR47357">
    <property type="entry name" value="COP1-INTERACTIVE PROTEIN 1"/>
    <property type="match status" value="1"/>
</dbReference>
<evidence type="ECO:0000313" key="3">
    <source>
        <dbReference type="EMBL" id="VDK44740.1"/>
    </source>
</evidence>
<dbReference type="STRING" id="60517.A0A0R3WFM4"/>
<protein>
    <submittedName>
        <fullName evidence="5">GRIP domain-containing protein</fullName>
    </submittedName>
</protein>
<evidence type="ECO:0000313" key="5">
    <source>
        <dbReference type="WBParaSite" id="TASK_0000966701-mRNA-1"/>
    </source>
</evidence>
<keyword evidence="1" id="KW-0175">Coiled coil</keyword>
<dbReference type="Proteomes" id="UP000282613">
    <property type="component" value="Unassembled WGS sequence"/>
</dbReference>
<feature type="coiled-coil region" evidence="1">
    <location>
        <begin position="829"/>
        <end position="989"/>
    </location>
</feature>
<keyword evidence="4" id="KW-1185">Reference proteome</keyword>
<feature type="region of interest" description="Disordered" evidence="2">
    <location>
        <begin position="216"/>
        <end position="236"/>
    </location>
</feature>
<evidence type="ECO:0000256" key="2">
    <source>
        <dbReference type="SAM" id="MobiDB-lite"/>
    </source>
</evidence>
<dbReference type="GO" id="GO:0005200">
    <property type="term" value="F:structural constituent of cytoskeleton"/>
    <property type="evidence" value="ECO:0007669"/>
    <property type="project" value="TreeGrafter"/>
</dbReference>
<name>A0A0R3WFM4_TAEAS</name>
<evidence type="ECO:0000313" key="4">
    <source>
        <dbReference type="Proteomes" id="UP000282613"/>
    </source>
</evidence>
<dbReference type="OrthoDB" id="6249200at2759"/>
<feature type="coiled-coil region" evidence="1">
    <location>
        <begin position="682"/>
        <end position="786"/>
    </location>
</feature>
<dbReference type="PANTHER" id="PTHR47357:SF1">
    <property type="entry name" value="SPINDLE POLE BODY COMPONENT 110"/>
    <property type="match status" value="1"/>
</dbReference>
<feature type="region of interest" description="Disordered" evidence="2">
    <location>
        <begin position="1471"/>
        <end position="1499"/>
    </location>
</feature>
<feature type="compositionally biased region" description="Polar residues" evidence="2">
    <location>
        <begin position="1272"/>
        <end position="1291"/>
    </location>
</feature>
<organism evidence="5">
    <name type="scientific">Taenia asiatica</name>
    <name type="common">Asian tapeworm</name>
    <dbReference type="NCBI Taxonomy" id="60517"/>
    <lineage>
        <taxon>Eukaryota</taxon>
        <taxon>Metazoa</taxon>
        <taxon>Spiralia</taxon>
        <taxon>Lophotrochozoa</taxon>
        <taxon>Platyhelminthes</taxon>
        <taxon>Cestoda</taxon>
        <taxon>Eucestoda</taxon>
        <taxon>Cyclophyllidea</taxon>
        <taxon>Taeniidae</taxon>
        <taxon>Taenia</taxon>
    </lineage>
</organism>
<feature type="region of interest" description="Disordered" evidence="2">
    <location>
        <begin position="1437"/>
        <end position="1459"/>
    </location>
</feature>
<feature type="compositionally biased region" description="Polar residues" evidence="2">
    <location>
        <begin position="1332"/>
        <end position="1345"/>
    </location>
</feature>
<feature type="region of interest" description="Disordered" evidence="2">
    <location>
        <begin position="1"/>
        <end position="22"/>
    </location>
</feature>
<feature type="coiled-coil region" evidence="1">
    <location>
        <begin position="542"/>
        <end position="600"/>
    </location>
</feature>
<feature type="region of interest" description="Disordered" evidence="2">
    <location>
        <begin position="1332"/>
        <end position="1380"/>
    </location>
</feature>
<feature type="coiled-coil region" evidence="1">
    <location>
        <begin position="346"/>
        <end position="485"/>
    </location>
</feature>
<feature type="coiled-coil region" evidence="1">
    <location>
        <begin position="282"/>
        <end position="309"/>
    </location>
</feature>
<sequence length="1499" mass="167821">MAREVSKSVGNPIPASESFHDDDELVTAQNPPCLTQNIVESPDFTQKKLLSEIRKLTLKVSELENFCDDCESEKQELLQANLEHERKISSLEEKCRTKERELIELRDTCNELHICQIDNEKMKEEIERLMAALKSSKEMNEVVGVLKMENDELTKNNTMLDDKLFEFVKESERTKAASESELMSPPRNRSRSSQWAVISRARCTCTCHHNSFQLSQNVGNPGPLSASGGGAGDLSSTSFPSLQLPESTQNMGEVSVVDVSLWRDTRTSSTQSDATGECLGEIMAQDTKIQDLQTQLNVARKEVDHLNVELSEVSTHYTNLSNEYKLERKNLDVQICSLNLEKKNLLTDLEEKCLALEAVNKELSDLSSQLKITSSELATVETKANQLKDELDRALHKLDESEIDKVGLRDKLNCLECELAQYREREKGFEEVKLGLEEQLNDAQAEMRSLRCENQETVAALEMKIDKLTSQLLEAQNQLKSNEILRIELSDRLDLLQKEGRRLGNDKVSLSKQLALSKNAADDFSARLREAVTDLEEKVSLVEHLKLERAKLIEARDTAHEELSKVKSELSQAWEEVARLSNALKEKDDAGMRIEQLESSLRTRDSNIASLNQLICENDAVISRLTEERGRLEEIACALKVDLEAQTSACNLLVEEHNKTQNDCDKRTQEIADEKNSFLRHMRALETDLMKHTRVNKELSEKCAATEQELFNLKQKLLLVQEEVIRLSETNRCLIDDNAKLANEKVNLKEALDEESSLTANLRDENGALTKEVSKLKSDVKKYQQEMVGVCGENTTIAEKLESRTMESINLEKQMVDLRGQLALMTADQERLVENNRELSETMAVMEADRSRLESQLSEMRRQYAEVLVVQTQYEEAKHLLEENLKRLRTDLLAAEQRVAEARQSASVSALHRQFAENECSRLTKFIEGLELRLDSATTERLACEDRVAAEAVRCRQLEGALNEKATIISGLQHQLNQLDAQRKAAQEKEASTLIKYLKSKTAQDEAERRLALLKSSSSIIENKKRSFGSLGHVSYAPPSAEVALTSATVGKFPDHSPVRRHSDGTASCILLKSRNHERHSDALRSDADMGAVHPQSGKPSSPETREVTFTSCLGEGKGSVVEGETVPVSSSSPLLHFIHNKDFALYTPPFDQETDALNDKSWPVVSPIIPQEFEHPSSTASNATNTDTDTVSDLEGWPPYSKCAAPLSPQALYGNRTFTVPTPLEFHYRRLRRLLIAPVAEEMNIETAASCLESKPILRETPCSSVDGRSYGNNHVVTTPPKRQNQTNSRAVGVSTNVRLTSTEIPTPRATVRIKSPSKIELRVLRETTQMETFLSRAPSQKPSLNIEGRSESETPEGGRVGADPAASRSNSSPRPPAAKLARFQSVQKLCDLDATPSPLRFSNSMNELNRASADRTQRAAPPLPSFRRFKDKFGKARGHKAGAEETPAASGRSTYWSDKENAELNRLARAPPASSIKPKKHNKLRLSNVFKSKKNKP</sequence>
<gene>
    <name evidence="3" type="ORF">TASK_LOCUS9668</name>
</gene>
<feature type="coiled-coil region" evidence="1">
    <location>
        <begin position="53"/>
        <end position="139"/>
    </location>
</feature>
<dbReference type="GO" id="GO:0005856">
    <property type="term" value="C:cytoskeleton"/>
    <property type="evidence" value="ECO:0007669"/>
    <property type="project" value="TreeGrafter"/>
</dbReference>
<reference evidence="5" key="1">
    <citation type="submission" date="2017-02" db="UniProtKB">
        <authorList>
            <consortium name="WormBaseParasite"/>
        </authorList>
    </citation>
    <scope>IDENTIFICATION</scope>
</reference>
<reference evidence="3 4" key="2">
    <citation type="submission" date="2018-11" db="EMBL/GenBank/DDBJ databases">
        <authorList>
            <consortium name="Pathogen Informatics"/>
        </authorList>
    </citation>
    <scope>NUCLEOTIDE SEQUENCE [LARGE SCALE GENOMIC DNA]</scope>
</reference>
<dbReference type="WBParaSite" id="TASK_0000966701-mRNA-1">
    <property type="protein sequence ID" value="TASK_0000966701-mRNA-1"/>
    <property type="gene ID" value="TASK_0000966701"/>
</dbReference>
<accession>A0A0R3WFM4</accession>
<feature type="region of interest" description="Disordered" evidence="2">
    <location>
        <begin position="1085"/>
        <end position="1106"/>
    </location>
</feature>
<feature type="region of interest" description="Disordered" evidence="2">
    <location>
        <begin position="1270"/>
        <end position="1291"/>
    </location>
</feature>
<evidence type="ECO:0000256" key="1">
    <source>
        <dbReference type="SAM" id="Coils"/>
    </source>
</evidence>